<dbReference type="SUPFAM" id="SSF46548">
    <property type="entry name" value="alpha-helical ferredoxin"/>
    <property type="match status" value="1"/>
</dbReference>
<keyword evidence="2" id="KW-0408">Iron</keyword>
<accession>A0ABY4VGX7</accession>
<proteinExistence type="predicted"/>
<evidence type="ECO:0000259" key="4">
    <source>
        <dbReference type="PROSITE" id="PS51379"/>
    </source>
</evidence>
<name>A0ABY4VGX7_9GAMM</name>
<dbReference type="Proteomes" id="UP001055658">
    <property type="component" value="Chromosome"/>
</dbReference>
<protein>
    <submittedName>
        <fullName evidence="5">4Fe-4S dicluster domain-containing protein</fullName>
    </submittedName>
</protein>
<dbReference type="PROSITE" id="PS51379">
    <property type="entry name" value="4FE4S_FER_2"/>
    <property type="match status" value="2"/>
</dbReference>
<dbReference type="EMBL" id="CP092418">
    <property type="protein sequence ID" value="USD23575.1"/>
    <property type="molecule type" value="Genomic_DNA"/>
</dbReference>
<dbReference type="Gene3D" id="1.10.1060.10">
    <property type="entry name" value="Alpha-helical ferredoxin"/>
    <property type="match status" value="1"/>
</dbReference>
<dbReference type="Pfam" id="PF17179">
    <property type="entry name" value="Fer4_22"/>
    <property type="match status" value="1"/>
</dbReference>
<organism evidence="5 6">
    <name type="scientific">Microbulbifer variabilis</name>
    <dbReference type="NCBI Taxonomy" id="266805"/>
    <lineage>
        <taxon>Bacteria</taxon>
        <taxon>Pseudomonadati</taxon>
        <taxon>Pseudomonadota</taxon>
        <taxon>Gammaproteobacteria</taxon>
        <taxon>Cellvibrionales</taxon>
        <taxon>Microbulbiferaceae</taxon>
        <taxon>Microbulbifer</taxon>
    </lineage>
</organism>
<dbReference type="PANTHER" id="PTHR40447">
    <property type="entry name" value="ANAEROBIC SULFITE REDUCTASE SUBUNIT A"/>
    <property type="match status" value="1"/>
</dbReference>
<dbReference type="PANTHER" id="PTHR40447:SF1">
    <property type="entry name" value="ANAEROBIC SULFITE REDUCTASE SUBUNIT A"/>
    <property type="match status" value="1"/>
</dbReference>
<dbReference type="InterPro" id="IPR017896">
    <property type="entry name" value="4Fe4S_Fe-S-bd"/>
</dbReference>
<dbReference type="PROSITE" id="PS00198">
    <property type="entry name" value="4FE4S_FER_1"/>
    <property type="match status" value="2"/>
</dbReference>
<keyword evidence="6" id="KW-1185">Reference proteome</keyword>
<evidence type="ECO:0000256" key="2">
    <source>
        <dbReference type="ARBA" id="ARBA00023004"/>
    </source>
</evidence>
<feature type="domain" description="4Fe-4S ferredoxin-type" evidence="4">
    <location>
        <begin position="253"/>
        <end position="285"/>
    </location>
</feature>
<sequence length="380" mass="43100">MDYRLQAPDLECLIQAIRDRGFLLYGPRLTDGAITFGEVHSLSNLPQGWTDEQQAGQYRVKRREDEAYFGYAVGPHSWKKYLQLPRRPIWKVSKQHQTIEIVEIQESAPKQAFLGVRSCELHAIAIQDRILCQGEYPSESYHQRRKQLFTVAVNCTSAADTCFCTSMNTGPEVTLPSDLTLTEVIEAGEHFFLISSGSDAGKEIMEQLPLLPASEGESKLAKCKVKRLEEEMRRGPRHFDSSDLKELLYRNLDSPNWDKVADRCLSCANCTMACPTCFCSTVEDTTDLSGEHAERWERWDSCFTADLSHITGGSVRADTRSRYRQWMTHKLASWHDQFDSSGCVGCGRCITWCPVGIDLTEEVRNIRALDQKQTPSQESP</sequence>
<evidence type="ECO:0000313" key="5">
    <source>
        <dbReference type="EMBL" id="USD23575.1"/>
    </source>
</evidence>
<evidence type="ECO:0000256" key="3">
    <source>
        <dbReference type="ARBA" id="ARBA00023014"/>
    </source>
</evidence>
<keyword evidence="3" id="KW-0411">Iron-sulfur</keyword>
<feature type="domain" description="4Fe-4S ferredoxin-type" evidence="4">
    <location>
        <begin position="334"/>
        <end position="362"/>
    </location>
</feature>
<gene>
    <name evidence="5" type="ORF">MJO52_10655</name>
</gene>
<evidence type="ECO:0000313" key="6">
    <source>
        <dbReference type="Proteomes" id="UP001055658"/>
    </source>
</evidence>
<dbReference type="InterPro" id="IPR017900">
    <property type="entry name" value="4Fe4S_Fe_S_CS"/>
</dbReference>
<dbReference type="InterPro" id="IPR009051">
    <property type="entry name" value="Helical_ferredxn"/>
</dbReference>
<keyword evidence="1" id="KW-0479">Metal-binding</keyword>
<dbReference type="RefSeq" id="WP_252085920.1">
    <property type="nucleotide sequence ID" value="NZ_CP092418.1"/>
</dbReference>
<evidence type="ECO:0000256" key="1">
    <source>
        <dbReference type="ARBA" id="ARBA00022723"/>
    </source>
</evidence>
<reference evidence="5" key="1">
    <citation type="submission" date="2022-02" db="EMBL/GenBank/DDBJ databases">
        <title>Coral-associated bacteria.</title>
        <authorList>
            <person name="Tang K."/>
            <person name="Wang X."/>
        </authorList>
    </citation>
    <scope>NUCLEOTIDE SEQUENCE</scope>
    <source>
        <strain evidence="5">SCSIO 43006</strain>
    </source>
</reference>